<dbReference type="InterPro" id="IPR037185">
    <property type="entry name" value="EmrE-like"/>
</dbReference>
<feature type="domain" description="EamA" evidence="7">
    <location>
        <begin position="171"/>
        <end position="313"/>
    </location>
</feature>
<dbReference type="EMBL" id="PSUL01000004">
    <property type="protein sequence ID" value="PPF15569.1"/>
    <property type="molecule type" value="Genomic_DNA"/>
</dbReference>
<dbReference type="GeneID" id="49818992"/>
<feature type="transmembrane region" description="Helical" evidence="6">
    <location>
        <begin position="271"/>
        <end position="291"/>
    </location>
</feature>
<dbReference type="PANTHER" id="PTHR32322:SF2">
    <property type="entry name" value="EAMA DOMAIN-CONTAINING PROTEIN"/>
    <property type="match status" value="1"/>
</dbReference>
<feature type="transmembrane region" description="Helical" evidence="6">
    <location>
        <begin position="55"/>
        <end position="75"/>
    </location>
</feature>
<feature type="transmembrane region" description="Helical" evidence="6">
    <location>
        <begin position="23"/>
        <end position="43"/>
    </location>
</feature>
<evidence type="ECO:0000256" key="6">
    <source>
        <dbReference type="SAM" id="Phobius"/>
    </source>
</evidence>
<evidence type="ECO:0000256" key="5">
    <source>
        <dbReference type="ARBA" id="ARBA00023136"/>
    </source>
</evidence>
<feature type="transmembrane region" description="Helical" evidence="6">
    <location>
        <begin position="241"/>
        <end position="259"/>
    </location>
</feature>
<evidence type="ECO:0000256" key="4">
    <source>
        <dbReference type="ARBA" id="ARBA00022989"/>
    </source>
</evidence>
<feature type="transmembrane region" description="Helical" evidence="6">
    <location>
        <begin position="170"/>
        <end position="189"/>
    </location>
</feature>
<keyword evidence="11" id="KW-1185">Reference proteome</keyword>
<name>A0ABD6WAY6_RATRA</name>
<comment type="caution">
    <text evidence="8">The sequence shown here is derived from an EMBL/GenBank/DDBJ whole genome shotgun (WGS) entry which is preliminary data.</text>
</comment>
<comment type="similarity">
    <text evidence="2">Belongs to the EamA transporter family.</text>
</comment>
<dbReference type="AlphaFoldDB" id="A0ABD6WAY6"/>
<evidence type="ECO:0000256" key="1">
    <source>
        <dbReference type="ARBA" id="ARBA00004141"/>
    </source>
</evidence>
<keyword evidence="5 6" id="KW-0472">Membrane</keyword>
<evidence type="ECO:0000256" key="3">
    <source>
        <dbReference type="ARBA" id="ARBA00022692"/>
    </source>
</evidence>
<evidence type="ECO:0000313" key="10">
    <source>
        <dbReference type="Proteomes" id="UP000237881"/>
    </source>
</evidence>
<dbReference type="EMBL" id="PSVT01000011">
    <property type="protein sequence ID" value="PPH77398.1"/>
    <property type="molecule type" value="Genomic_DNA"/>
</dbReference>
<dbReference type="PANTHER" id="PTHR32322">
    <property type="entry name" value="INNER MEMBRANE TRANSPORTER"/>
    <property type="match status" value="1"/>
</dbReference>
<sequence length="322" mass="32972">MTAESTATAVLPDAGAPKSARRLGSGLVIALAASAAFGLSGPFVKPLLEAGWTPAAAVLWRAGGAAVILAIPAVLSLRGRRHVLRRNLGTIALYGVFAVLAAQLCFSSAIEHLSVGIALLIEYLAPVFLVLFAWARTRRHPGRFTLAGSALALGGLVLVLDVSGESSPELIGIAWALTASLGLCVYYVIAGRVDPELPPIALTAGAMVVGAVILLVLGVLGVTPLRATFGTVPFVGAEVSWLLPAGVILGMSTVLAYLLGIEGGRRLGTRIASFAGLTEVLFSIAAAWLILGELPAPIQFGGGALILAGVVLVRLQREPSTP</sequence>
<organism evidence="8 10">
    <name type="scientific">Rathayibacter rathayi</name>
    <name type="common">Corynebacterium rathayi</name>
    <dbReference type="NCBI Taxonomy" id="33887"/>
    <lineage>
        <taxon>Bacteria</taxon>
        <taxon>Bacillati</taxon>
        <taxon>Actinomycetota</taxon>
        <taxon>Actinomycetes</taxon>
        <taxon>Micrococcales</taxon>
        <taxon>Microbacteriaceae</taxon>
        <taxon>Rathayibacter</taxon>
    </lineage>
</organism>
<feature type="domain" description="EamA" evidence="7">
    <location>
        <begin position="25"/>
        <end position="160"/>
    </location>
</feature>
<keyword evidence="3 6" id="KW-0812">Transmembrane</keyword>
<dbReference type="InterPro" id="IPR050638">
    <property type="entry name" value="AA-Vitamin_Transporters"/>
</dbReference>
<feature type="transmembrane region" description="Helical" evidence="6">
    <location>
        <begin position="201"/>
        <end position="221"/>
    </location>
</feature>
<feature type="transmembrane region" description="Helical" evidence="6">
    <location>
        <begin position="115"/>
        <end position="134"/>
    </location>
</feature>
<evidence type="ECO:0000259" key="7">
    <source>
        <dbReference type="Pfam" id="PF00892"/>
    </source>
</evidence>
<dbReference type="Proteomes" id="UP000239698">
    <property type="component" value="Unassembled WGS sequence"/>
</dbReference>
<dbReference type="SUPFAM" id="SSF103481">
    <property type="entry name" value="Multidrug resistance efflux transporter EmrE"/>
    <property type="match status" value="2"/>
</dbReference>
<accession>A0ABD6WAY6</accession>
<reference evidence="10 11" key="1">
    <citation type="submission" date="2018-02" db="EMBL/GenBank/DDBJ databases">
        <title>Bacteriophage NCPPB3778 and a type I-E CRISPR drive the evolution of the US Biological Select Agent, Rathayibacter toxicus.</title>
        <authorList>
            <person name="Davis E.W.II."/>
            <person name="Tabima J.F."/>
            <person name="Weisberg A.J."/>
            <person name="Lopes L.D."/>
            <person name="Wiseman M.S."/>
            <person name="Wiseman M.S."/>
            <person name="Pupko T."/>
            <person name="Belcher M.S."/>
            <person name="Sechler A.J."/>
            <person name="Tancos M.A."/>
            <person name="Schroeder B.K."/>
            <person name="Murray T.D."/>
            <person name="Luster D.G."/>
            <person name="Schneider W.L."/>
            <person name="Rogers E."/>
            <person name="Andreote F.D."/>
            <person name="Grunwald N.J."/>
            <person name="Putnam M.L."/>
            <person name="Chang J.H."/>
        </authorList>
    </citation>
    <scope>NUCLEOTIDE SEQUENCE [LARGE SCALE GENOMIC DNA]</scope>
    <source>
        <strain evidence="9 11">AY1D6</strain>
        <strain evidence="8 10">AY1I9</strain>
    </source>
</reference>
<comment type="subcellular location">
    <subcellularLocation>
        <location evidence="1">Membrane</location>
        <topology evidence="1">Multi-pass membrane protein</topology>
    </subcellularLocation>
</comment>
<protein>
    <submittedName>
        <fullName evidence="8">EamA/RhaT family transporter</fullName>
    </submittedName>
</protein>
<evidence type="ECO:0000313" key="9">
    <source>
        <dbReference type="EMBL" id="PPH77398.1"/>
    </source>
</evidence>
<feature type="transmembrane region" description="Helical" evidence="6">
    <location>
        <begin position="87"/>
        <end position="109"/>
    </location>
</feature>
<dbReference type="GO" id="GO:0016020">
    <property type="term" value="C:membrane"/>
    <property type="evidence" value="ECO:0007669"/>
    <property type="project" value="UniProtKB-SubCell"/>
</dbReference>
<evidence type="ECO:0000256" key="2">
    <source>
        <dbReference type="ARBA" id="ARBA00007362"/>
    </source>
</evidence>
<gene>
    <name evidence="8" type="ORF">C5C04_03270</name>
    <name evidence="9" type="ORF">C5C40_07010</name>
</gene>
<dbReference type="InterPro" id="IPR000620">
    <property type="entry name" value="EamA_dom"/>
</dbReference>
<evidence type="ECO:0000313" key="11">
    <source>
        <dbReference type="Proteomes" id="UP000239698"/>
    </source>
</evidence>
<keyword evidence="4 6" id="KW-1133">Transmembrane helix</keyword>
<dbReference type="KEGG" id="rry:C1O28_00870"/>
<dbReference type="Pfam" id="PF00892">
    <property type="entry name" value="EamA"/>
    <property type="match status" value="2"/>
</dbReference>
<proteinExistence type="inferred from homology"/>
<evidence type="ECO:0000313" key="8">
    <source>
        <dbReference type="EMBL" id="PPF15569.1"/>
    </source>
</evidence>
<feature type="transmembrane region" description="Helical" evidence="6">
    <location>
        <begin position="297"/>
        <end position="315"/>
    </location>
</feature>
<feature type="transmembrane region" description="Helical" evidence="6">
    <location>
        <begin position="146"/>
        <end position="164"/>
    </location>
</feature>
<dbReference type="Proteomes" id="UP000237881">
    <property type="component" value="Unassembled WGS sequence"/>
</dbReference>
<dbReference type="RefSeq" id="WP_097166251.1">
    <property type="nucleotide sequence ID" value="NZ_CP028129.1"/>
</dbReference>